<reference evidence="2" key="1">
    <citation type="journal article" date="2021" name="Genome Biol. Evol.">
        <title>A High-Quality Reference Genome for a Parasitic Bivalve with Doubly Uniparental Inheritance (Bivalvia: Unionida).</title>
        <authorList>
            <person name="Smith C.H."/>
        </authorList>
    </citation>
    <scope>NUCLEOTIDE SEQUENCE</scope>
    <source>
        <strain evidence="2">CHS0354</strain>
    </source>
</reference>
<organism evidence="2 3">
    <name type="scientific">Potamilus streckersoni</name>
    <dbReference type="NCBI Taxonomy" id="2493646"/>
    <lineage>
        <taxon>Eukaryota</taxon>
        <taxon>Metazoa</taxon>
        <taxon>Spiralia</taxon>
        <taxon>Lophotrochozoa</taxon>
        <taxon>Mollusca</taxon>
        <taxon>Bivalvia</taxon>
        <taxon>Autobranchia</taxon>
        <taxon>Heteroconchia</taxon>
        <taxon>Palaeoheterodonta</taxon>
        <taxon>Unionida</taxon>
        <taxon>Unionoidea</taxon>
        <taxon>Unionidae</taxon>
        <taxon>Ambleminae</taxon>
        <taxon>Lampsilini</taxon>
        <taxon>Potamilus</taxon>
    </lineage>
</organism>
<feature type="signal peptide" evidence="1">
    <location>
        <begin position="1"/>
        <end position="25"/>
    </location>
</feature>
<dbReference type="SUPFAM" id="SSF57501">
    <property type="entry name" value="Cystine-knot cytokines"/>
    <property type="match status" value="1"/>
</dbReference>
<reference evidence="2" key="2">
    <citation type="journal article" date="2021" name="Genome Biol. Evol.">
        <title>Developing a high-quality reference genome for a parasitic bivalve with doubly uniparental inheritance (Bivalvia: Unionida).</title>
        <authorList>
            <person name="Smith C.H."/>
        </authorList>
    </citation>
    <scope>NUCLEOTIDE SEQUENCE</scope>
    <source>
        <strain evidence="2">CHS0354</strain>
        <tissue evidence="2">Mantle</tissue>
    </source>
</reference>
<evidence type="ECO:0000313" key="3">
    <source>
        <dbReference type="Proteomes" id="UP001195483"/>
    </source>
</evidence>
<dbReference type="AlphaFoldDB" id="A0AAE0TF05"/>
<dbReference type="Proteomes" id="UP001195483">
    <property type="component" value="Unassembled WGS sequence"/>
</dbReference>
<keyword evidence="3" id="KW-1185">Reference proteome</keyword>
<protein>
    <submittedName>
        <fullName evidence="2">Uncharacterized protein</fullName>
    </submittedName>
</protein>
<reference evidence="2" key="3">
    <citation type="submission" date="2023-05" db="EMBL/GenBank/DDBJ databases">
        <authorList>
            <person name="Smith C.H."/>
        </authorList>
    </citation>
    <scope>NUCLEOTIDE SEQUENCE</scope>
    <source>
        <strain evidence="2">CHS0354</strain>
        <tissue evidence="2">Mantle</tissue>
    </source>
</reference>
<name>A0AAE0TF05_9BIVA</name>
<dbReference type="InterPro" id="IPR029034">
    <property type="entry name" value="Cystine-knot_cytokine"/>
</dbReference>
<keyword evidence="1" id="KW-0732">Signal</keyword>
<proteinExistence type="predicted"/>
<dbReference type="Gene3D" id="2.10.90.10">
    <property type="entry name" value="Cystine-knot cytokines"/>
    <property type="match status" value="1"/>
</dbReference>
<comment type="caution">
    <text evidence="2">The sequence shown here is derived from an EMBL/GenBank/DDBJ whole genome shotgun (WGS) entry which is preliminary data.</text>
</comment>
<sequence>MDPLLSSFVKVSCLSIIMILVISHAEECVEPSDEELRHQQNDEADDIHWSFWMLPEMKDMIPQLNEINETNVNRLAHMISVGVFSHTDTNSVQYTSSCSMIQTGDPQTSCQGTKKLSLDRCRPLSTYTRVLRKIGCENGVYKYEPVMEEIPIACTCLPTIAVKVASS</sequence>
<dbReference type="EMBL" id="JAEAOA010001400">
    <property type="protein sequence ID" value="KAK3608680.1"/>
    <property type="molecule type" value="Genomic_DNA"/>
</dbReference>
<accession>A0AAE0TF05</accession>
<feature type="chain" id="PRO_5042152889" evidence="1">
    <location>
        <begin position="26"/>
        <end position="167"/>
    </location>
</feature>
<evidence type="ECO:0000313" key="2">
    <source>
        <dbReference type="EMBL" id="KAK3608680.1"/>
    </source>
</evidence>
<gene>
    <name evidence="2" type="ORF">CHS0354_023111</name>
</gene>
<evidence type="ECO:0000256" key="1">
    <source>
        <dbReference type="SAM" id="SignalP"/>
    </source>
</evidence>